<evidence type="ECO:0000313" key="11">
    <source>
        <dbReference type="Proteomes" id="UP000321574"/>
    </source>
</evidence>
<evidence type="ECO:0000256" key="6">
    <source>
        <dbReference type="ARBA" id="ARBA00022989"/>
    </source>
</evidence>
<comment type="subcellular location">
    <subcellularLocation>
        <location evidence="1">Cell inner membrane</location>
        <topology evidence="1">Multi-pass membrane protein</topology>
    </subcellularLocation>
</comment>
<feature type="domain" description="Type II secretion system protein GspF" evidence="9">
    <location>
        <begin position="69"/>
        <end position="192"/>
    </location>
</feature>
<feature type="transmembrane region" description="Helical" evidence="8">
    <location>
        <begin position="277"/>
        <end position="294"/>
    </location>
</feature>
<dbReference type="InterPro" id="IPR042094">
    <property type="entry name" value="T2SS_GspF_sf"/>
</dbReference>
<comment type="caution">
    <text evidence="10">The sequence shown here is derived from an EMBL/GenBank/DDBJ whole genome shotgun (WGS) entry which is preliminary data.</text>
</comment>
<dbReference type="InterPro" id="IPR003004">
    <property type="entry name" value="GspF/PilC"/>
</dbReference>
<dbReference type="PRINTS" id="PR00812">
    <property type="entry name" value="BCTERIALGSPF"/>
</dbReference>
<keyword evidence="3" id="KW-1003">Cell membrane</keyword>
<organism evidence="10 11">
    <name type="scientific">Cerasibacillus terrae</name>
    <dbReference type="NCBI Taxonomy" id="2498845"/>
    <lineage>
        <taxon>Bacteria</taxon>
        <taxon>Bacillati</taxon>
        <taxon>Bacillota</taxon>
        <taxon>Bacilli</taxon>
        <taxon>Bacillales</taxon>
        <taxon>Bacillaceae</taxon>
        <taxon>Cerasibacillus</taxon>
    </lineage>
</organism>
<reference evidence="10 11" key="1">
    <citation type="submission" date="2019-06" db="EMBL/GenBank/DDBJ databases">
        <title>Cerasibacillus sp. nov., isolated from maize field.</title>
        <authorList>
            <person name="Lin S.-Y."/>
            <person name="Tsai C.-F."/>
            <person name="Young C.-C."/>
        </authorList>
    </citation>
    <scope>NUCLEOTIDE SEQUENCE [LARGE SCALE GENOMIC DNA]</scope>
    <source>
        <strain evidence="10 11">CC-CFT480</strain>
    </source>
</reference>
<dbReference type="PANTHER" id="PTHR30012:SF0">
    <property type="entry name" value="TYPE II SECRETION SYSTEM PROTEIN F-RELATED"/>
    <property type="match status" value="1"/>
</dbReference>
<keyword evidence="7 8" id="KW-0472">Membrane</keyword>
<evidence type="ECO:0000256" key="5">
    <source>
        <dbReference type="ARBA" id="ARBA00022692"/>
    </source>
</evidence>
<protein>
    <submittedName>
        <fullName evidence="10">Type II secretion system F family protein</fullName>
    </submittedName>
</protein>
<dbReference type="GO" id="GO:0005886">
    <property type="term" value="C:plasma membrane"/>
    <property type="evidence" value="ECO:0007669"/>
    <property type="project" value="UniProtKB-SubCell"/>
</dbReference>
<dbReference type="FunFam" id="1.20.81.30:FF:000001">
    <property type="entry name" value="Type II secretion system protein F"/>
    <property type="match status" value="2"/>
</dbReference>
<keyword evidence="5 8" id="KW-0812">Transmembrane</keyword>
<dbReference type="InterPro" id="IPR018076">
    <property type="entry name" value="T2SS_GspF_dom"/>
</dbReference>
<dbReference type="Gene3D" id="1.20.81.30">
    <property type="entry name" value="Type II secretion system (T2SS), domain F"/>
    <property type="match status" value="2"/>
</dbReference>
<feature type="transmembrane region" description="Helical" evidence="8">
    <location>
        <begin position="222"/>
        <end position="241"/>
    </location>
</feature>
<proteinExistence type="inferred from homology"/>
<feature type="domain" description="Type II secretion system protein GspF" evidence="9">
    <location>
        <begin position="274"/>
        <end position="395"/>
    </location>
</feature>
<dbReference type="EMBL" id="VDUW01000009">
    <property type="protein sequence ID" value="TXL62474.1"/>
    <property type="molecule type" value="Genomic_DNA"/>
</dbReference>
<dbReference type="RefSeq" id="WP_147668469.1">
    <property type="nucleotide sequence ID" value="NZ_VDUW01000009.1"/>
</dbReference>
<comment type="similarity">
    <text evidence="2">Belongs to the GSP F family.</text>
</comment>
<name>A0A5C8NKT8_9BACI</name>
<evidence type="ECO:0000256" key="8">
    <source>
        <dbReference type="SAM" id="Phobius"/>
    </source>
</evidence>
<keyword evidence="11" id="KW-1185">Reference proteome</keyword>
<evidence type="ECO:0000256" key="2">
    <source>
        <dbReference type="ARBA" id="ARBA00005745"/>
    </source>
</evidence>
<dbReference type="OrthoDB" id="9805682at2"/>
<evidence type="ECO:0000313" key="10">
    <source>
        <dbReference type="EMBL" id="TXL62474.1"/>
    </source>
</evidence>
<keyword evidence="6 8" id="KW-1133">Transmembrane helix</keyword>
<evidence type="ECO:0000256" key="1">
    <source>
        <dbReference type="ARBA" id="ARBA00004429"/>
    </source>
</evidence>
<evidence type="ECO:0000256" key="3">
    <source>
        <dbReference type="ARBA" id="ARBA00022475"/>
    </source>
</evidence>
<dbReference type="PANTHER" id="PTHR30012">
    <property type="entry name" value="GENERAL SECRETION PATHWAY PROTEIN"/>
    <property type="match status" value="1"/>
</dbReference>
<sequence>MAVFKYTGRNKKGALKRGTIESKSRNEAIAELKKKEISLREIKETKATIFNKDLSIGGNSVKNRDFVIYCRQFATLIRAGVSIVESTHILAAQTESKALRKTLIEVEEDIREGQSYSDVTEKYPKVFPALFVNMIRAGEMTGSLDESLDRLAKYYEKQYKLKKKVQSTMTYPIILLVLIVGVVIFMMLSIVPNFVDMFEQFEGELPAITRLVVSMSEFIQNLWWLGLLVLILSVTAFLFFYKNNKVFHYSIHVFLLKMPIFGKLLQKASIARMTRTLSSLFVSSVPILQALAIVEKVVGNPVIGKVVNEAKANLEKGSPLSEPFEKSWVFPPLVSQMTAIGEQTGSLDYMLEKIADFYEDDVDRTVDSLQSLIEPLMIVTLAVVVGFIVLSIMIPMFTVFTEMQ</sequence>
<dbReference type="AlphaFoldDB" id="A0A5C8NKT8"/>
<feature type="transmembrane region" description="Helical" evidence="8">
    <location>
        <begin position="169"/>
        <end position="191"/>
    </location>
</feature>
<evidence type="ECO:0000256" key="7">
    <source>
        <dbReference type="ARBA" id="ARBA00023136"/>
    </source>
</evidence>
<dbReference type="Pfam" id="PF00482">
    <property type="entry name" value="T2SSF"/>
    <property type="match status" value="2"/>
</dbReference>
<evidence type="ECO:0000256" key="4">
    <source>
        <dbReference type="ARBA" id="ARBA00022519"/>
    </source>
</evidence>
<accession>A0A5C8NKT8</accession>
<evidence type="ECO:0000259" key="9">
    <source>
        <dbReference type="Pfam" id="PF00482"/>
    </source>
</evidence>
<gene>
    <name evidence="10" type="ORF">FHP05_11745</name>
</gene>
<feature type="transmembrane region" description="Helical" evidence="8">
    <location>
        <begin position="376"/>
        <end position="400"/>
    </location>
</feature>
<keyword evidence="4" id="KW-0997">Cell inner membrane</keyword>
<dbReference type="Proteomes" id="UP000321574">
    <property type="component" value="Unassembled WGS sequence"/>
</dbReference>